<dbReference type="EMBL" id="QFOZ01000001">
    <property type="protein sequence ID" value="PZP90003.1"/>
    <property type="molecule type" value="Genomic_DNA"/>
</dbReference>
<proteinExistence type="predicted"/>
<comment type="caution">
    <text evidence="3">The sequence shown here is derived from an EMBL/GenBank/DDBJ whole genome shotgun (WGS) entry which is preliminary data.</text>
</comment>
<organism evidence="3 4">
    <name type="scientific">Lawsonella clevelandensis</name>
    <dbReference type="NCBI Taxonomy" id="1528099"/>
    <lineage>
        <taxon>Bacteria</taxon>
        <taxon>Bacillati</taxon>
        <taxon>Actinomycetota</taxon>
        <taxon>Actinomycetes</taxon>
        <taxon>Mycobacteriales</taxon>
        <taxon>Lawsonellaceae</taxon>
        <taxon>Lawsonella</taxon>
    </lineage>
</organism>
<dbReference type="InterPro" id="IPR003768">
    <property type="entry name" value="ScpA"/>
</dbReference>
<dbReference type="PANTHER" id="PTHR33969">
    <property type="entry name" value="SEGREGATION AND CONDENSATION PROTEIN A"/>
    <property type="match status" value="1"/>
</dbReference>
<evidence type="ECO:0000313" key="3">
    <source>
        <dbReference type="EMBL" id="PZP90003.1"/>
    </source>
</evidence>
<dbReference type="PANTHER" id="PTHR33969:SF2">
    <property type="entry name" value="SEGREGATION AND CONDENSATION PROTEIN A"/>
    <property type="match status" value="1"/>
</dbReference>
<accession>A0A2W5IG76</accession>
<evidence type="ECO:0000256" key="2">
    <source>
        <dbReference type="ARBA" id="ARBA00044777"/>
    </source>
</evidence>
<reference evidence="3 4" key="1">
    <citation type="submission" date="2017-08" db="EMBL/GenBank/DDBJ databases">
        <title>Infants hospitalized years apart are colonized by the same room-sourced microbial strains.</title>
        <authorList>
            <person name="Brooks B."/>
            <person name="Olm M.R."/>
            <person name="Firek B.A."/>
            <person name="Baker R."/>
            <person name="Thomas B.C."/>
            <person name="Morowitz M.J."/>
            <person name="Banfield J.F."/>
        </authorList>
    </citation>
    <scope>NUCLEOTIDE SEQUENCE [LARGE SCALE GENOMIC DNA]</scope>
    <source>
        <strain evidence="3">S2_006_000_R1_57</strain>
    </source>
</reference>
<evidence type="ECO:0000256" key="1">
    <source>
        <dbReference type="ARBA" id="ARBA00022829"/>
    </source>
</evidence>
<gene>
    <name evidence="3" type="ORF">DI579_02300</name>
</gene>
<sequence length="263" mass="29835">MVNEDGFQLRLRNFEGPFDLLLQLIQDRKLDITEVALHEVTDEFVAYTRSLSEEKGLDAVTEFLVVAATLLDLKTARLLPQGDMVDPADLELLEARDLLFARLFQYKAFKEVAQQFARWQQEAPHRYARSVAPEEHYLHLLPPVDLGMSATEFALLAAVAFRPKPVPSVSTTHVHVPVVSVKQEAQYIVRALSGLHRGERMDFAQLVADCSQNMTVVGRFLSLLELYKLKAVDFDQEDPLGNLYVEWTGKTFTDDELERAMGE</sequence>
<name>A0A2W5IG76_9ACTN</name>
<dbReference type="AlphaFoldDB" id="A0A2W5IG76"/>
<dbReference type="Gene3D" id="6.10.250.2410">
    <property type="match status" value="1"/>
</dbReference>
<dbReference type="Proteomes" id="UP000248606">
    <property type="component" value="Unassembled WGS sequence"/>
</dbReference>
<protein>
    <recommendedName>
        <fullName evidence="2">Segregation and condensation protein A</fullName>
    </recommendedName>
</protein>
<dbReference type="Pfam" id="PF02616">
    <property type="entry name" value="SMC_ScpA"/>
    <property type="match status" value="1"/>
</dbReference>
<dbReference type="GO" id="GO:0007059">
    <property type="term" value="P:chromosome segregation"/>
    <property type="evidence" value="ECO:0007669"/>
    <property type="project" value="UniProtKB-KW"/>
</dbReference>
<keyword evidence="1" id="KW-0159">Chromosome partition</keyword>
<evidence type="ECO:0000313" key="4">
    <source>
        <dbReference type="Proteomes" id="UP000248606"/>
    </source>
</evidence>